<protein>
    <submittedName>
        <fullName evidence="1">Uncharacterized protein</fullName>
    </submittedName>
</protein>
<organism evidence="1 2">
    <name type="scientific">Armillaria novae-zelandiae</name>
    <dbReference type="NCBI Taxonomy" id="153914"/>
    <lineage>
        <taxon>Eukaryota</taxon>
        <taxon>Fungi</taxon>
        <taxon>Dikarya</taxon>
        <taxon>Basidiomycota</taxon>
        <taxon>Agaricomycotina</taxon>
        <taxon>Agaricomycetes</taxon>
        <taxon>Agaricomycetidae</taxon>
        <taxon>Agaricales</taxon>
        <taxon>Marasmiineae</taxon>
        <taxon>Physalacriaceae</taxon>
        <taxon>Armillaria</taxon>
    </lineage>
</organism>
<sequence>MSENNLVQWQAISTRFACKTIPDLDEEGEVEEQDHHMVQEDKPLFELEALGHPVLLADINTDQVRDFEFIWMMAGPIHGIVGDRRSPAHRRMQEAFNIISNKYKVNLRSYTYLSLDQYDFFHPTMMVLEELLSNVHLSDTHDGDCAFCLDQQRFSRFMTWLTLNELKVSRIHFQAETEHFLATLLTFHDWETGTPKWFHEDGDVTPISQQVRFLKQEEAKQSVELPWHANGHRRQPSFTEI</sequence>
<accession>A0AA39NKP2</accession>
<dbReference type="AlphaFoldDB" id="A0AA39NKP2"/>
<gene>
    <name evidence="1" type="ORF">IW261DRAFT_1426609</name>
</gene>
<comment type="caution">
    <text evidence="1">The sequence shown here is derived from an EMBL/GenBank/DDBJ whole genome shotgun (WGS) entry which is preliminary data.</text>
</comment>
<evidence type="ECO:0000313" key="2">
    <source>
        <dbReference type="Proteomes" id="UP001175227"/>
    </source>
</evidence>
<reference evidence="1" key="1">
    <citation type="submission" date="2023-06" db="EMBL/GenBank/DDBJ databases">
        <authorList>
            <consortium name="Lawrence Berkeley National Laboratory"/>
            <person name="Ahrendt S."/>
            <person name="Sahu N."/>
            <person name="Indic B."/>
            <person name="Wong-Bajracharya J."/>
            <person name="Merenyi Z."/>
            <person name="Ke H.-M."/>
            <person name="Monk M."/>
            <person name="Kocsube S."/>
            <person name="Drula E."/>
            <person name="Lipzen A."/>
            <person name="Balint B."/>
            <person name="Henrissat B."/>
            <person name="Andreopoulos B."/>
            <person name="Martin F.M."/>
            <person name="Harder C.B."/>
            <person name="Rigling D."/>
            <person name="Ford K.L."/>
            <person name="Foster G.D."/>
            <person name="Pangilinan J."/>
            <person name="Papanicolaou A."/>
            <person name="Barry K."/>
            <person name="LaButti K."/>
            <person name="Viragh M."/>
            <person name="Koriabine M."/>
            <person name="Yan M."/>
            <person name="Riley R."/>
            <person name="Champramary S."/>
            <person name="Plett K.L."/>
            <person name="Tsai I.J."/>
            <person name="Slot J."/>
            <person name="Sipos G."/>
            <person name="Plett J."/>
            <person name="Nagy L.G."/>
            <person name="Grigoriev I.V."/>
        </authorList>
    </citation>
    <scope>NUCLEOTIDE SEQUENCE</scope>
    <source>
        <strain evidence="1">ICMP 16352</strain>
    </source>
</reference>
<name>A0AA39NKP2_9AGAR</name>
<dbReference type="EMBL" id="JAUEPR010000077">
    <property type="protein sequence ID" value="KAK0467437.1"/>
    <property type="molecule type" value="Genomic_DNA"/>
</dbReference>
<evidence type="ECO:0000313" key="1">
    <source>
        <dbReference type="EMBL" id="KAK0467437.1"/>
    </source>
</evidence>
<keyword evidence="2" id="KW-1185">Reference proteome</keyword>
<proteinExistence type="predicted"/>
<dbReference type="Proteomes" id="UP001175227">
    <property type="component" value="Unassembled WGS sequence"/>
</dbReference>